<feature type="transmembrane region" description="Helical" evidence="7">
    <location>
        <begin position="271"/>
        <end position="293"/>
    </location>
</feature>
<keyword evidence="5 7" id="KW-0472">Membrane</keyword>
<evidence type="ECO:0000256" key="4">
    <source>
        <dbReference type="ARBA" id="ARBA00022989"/>
    </source>
</evidence>
<gene>
    <name evidence="9" type="ORF">B0H63DRAFT_443319</name>
</gene>
<keyword evidence="2" id="KW-0813">Transport</keyword>
<dbReference type="PANTHER" id="PTHR23501">
    <property type="entry name" value="MAJOR FACILITATOR SUPERFAMILY"/>
    <property type="match status" value="1"/>
</dbReference>
<dbReference type="EMBL" id="JAULSW010000001">
    <property type="protein sequence ID" value="KAK3393041.1"/>
    <property type="molecule type" value="Genomic_DNA"/>
</dbReference>
<feature type="transmembrane region" description="Helical" evidence="7">
    <location>
        <begin position="340"/>
        <end position="361"/>
    </location>
</feature>
<evidence type="ECO:0000256" key="3">
    <source>
        <dbReference type="ARBA" id="ARBA00022692"/>
    </source>
</evidence>
<feature type="transmembrane region" description="Helical" evidence="7">
    <location>
        <begin position="111"/>
        <end position="133"/>
    </location>
</feature>
<dbReference type="PANTHER" id="PTHR23501:SF109">
    <property type="entry name" value="MAJOR FACILITATOR SUPERFAMILY (MFS) PROFILE DOMAIN-CONTAINING PROTEIN-RELATED"/>
    <property type="match status" value="1"/>
</dbReference>
<evidence type="ECO:0000256" key="5">
    <source>
        <dbReference type="ARBA" id="ARBA00023136"/>
    </source>
</evidence>
<feature type="transmembrane region" description="Helical" evidence="7">
    <location>
        <begin position="381"/>
        <end position="400"/>
    </location>
</feature>
<feature type="transmembrane region" description="Helical" evidence="7">
    <location>
        <begin position="407"/>
        <end position="426"/>
    </location>
</feature>
<evidence type="ECO:0000256" key="7">
    <source>
        <dbReference type="SAM" id="Phobius"/>
    </source>
</evidence>
<keyword evidence="4 7" id="KW-1133">Transmembrane helix</keyword>
<dbReference type="AlphaFoldDB" id="A0AAE0P484"/>
<dbReference type="InterPro" id="IPR010573">
    <property type="entry name" value="MFS_Str1/Tri12-like"/>
</dbReference>
<keyword evidence="10" id="KW-1185">Reference proteome</keyword>
<feature type="transmembrane region" description="Helical" evidence="7">
    <location>
        <begin position="140"/>
        <end position="160"/>
    </location>
</feature>
<feature type="transmembrane region" description="Helical" evidence="7">
    <location>
        <begin position="299"/>
        <end position="319"/>
    </location>
</feature>
<comment type="subcellular location">
    <subcellularLocation>
        <location evidence="1">Membrane</location>
        <topology evidence="1">Multi-pass membrane protein</topology>
    </subcellularLocation>
</comment>
<dbReference type="GO" id="GO:0022857">
    <property type="term" value="F:transmembrane transporter activity"/>
    <property type="evidence" value="ECO:0007669"/>
    <property type="project" value="InterPro"/>
</dbReference>
<reference evidence="9" key="1">
    <citation type="journal article" date="2023" name="Mol. Phylogenet. Evol.">
        <title>Genome-scale phylogeny and comparative genomics of the fungal order Sordariales.</title>
        <authorList>
            <person name="Hensen N."/>
            <person name="Bonometti L."/>
            <person name="Westerberg I."/>
            <person name="Brannstrom I.O."/>
            <person name="Guillou S."/>
            <person name="Cros-Aarteil S."/>
            <person name="Calhoun S."/>
            <person name="Haridas S."/>
            <person name="Kuo A."/>
            <person name="Mondo S."/>
            <person name="Pangilinan J."/>
            <person name="Riley R."/>
            <person name="LaButti K."/>
            <person name="Andreopoulos B."/>
            <person name="Lipzen A."/>
            <person name="Chen C."/>
            <person name="Yan M."/>
            <person name="Daum C."/>
            <person name="Ng V."/>
            <person name="Clum A."/>
            <person name="Steindorff A."/>
            <person name="Ohm R.A."/>
            <person name="Martin F."/>
            <person name="Silar P."/>
            <person name="Natvig D.O."/>
            <person name="Lalanne C."/>
            <person name="Gautier V."/>
            <person name="Ament-Velasquez S.L."/>
            <person name="Kruys A."/>
            <person name="Hutchinson M.I."/>
            <person name="Powell A.J."/>
            <person name="Barry K."/>
            <person name="Miller A.N."/>
            <person name="Grigoriev I.V."/>
            <person name="Debuchy R."/>
            <person name="Gladieux P."/>
            <person name="Hiltunen Thoren M."/>
            <person name="Johannesson H."/>
        </authorList>
    </citation>
    <scope>NUCLEOTIDE SEQUENCE</scope>
    <source>
        <strain evidence="9">CBS 232.78</strain>
    </source>
</reference>
<feature type="transmembrane region" description="Helical" evidence="7">
    <location>
        <begin position="87"/>
        <end position="105"/>
    </location>
</feature>
<dbReference type="InterPro" id="IPR005829">
    <property type="entry name" value="Sugar_transporter_CS"/>
</dbReference>
<dbReference type="PROSITE" id="PS50850">
    <property type="entry name" value="MFS"/>
    <property type="match status" value="1"/>
</dbReference>
<dbReference type="PROSITE" id="PS00216">
    <property type="entry name" value="SUGAR_TRANSPORT_1"/>
    <property type="match status" value="1"/>
</dbReference>
<name>A0AAE0P484_9PEZI</name>
<evidence type="ECO:0000256" key="6">
    <source>
        <dbReference type="SAM" id="MobiDB-lite"/>
    </source>
</evidence>
<dbReference type="SUPFAM" id="SSF103473">
    <property type="entry name" value="MFS general substrate transporter"/>
    <property type="match status" value="1"/>
</dbReference>
<reference evidence="9" key="2">
    <citation type="submission" date="2023-06" db="EMBL/GenBank/DDBJ databases">
        <authorList>
            <consortium name="Lawrence Berkeley National Laboratory"/>
            <person name="Haridas S."/>
            <person name="Hensen N."/>
            <person name="Bonometti L."/>
            <person name="Westerberg I."/>
            <person name="Brannstrom I.O."/>
            <person name="Guillou S."/>
            <person name="Cros-Aarteil S."/>
            <person name="Calhoun S."/>
            <person name="Kuo A."/>
            <person name="Mondo S."/>
            <person name="Pangilinan J."/>
            <person name="Riley R."/>
            <person name="LaButti K."/>
            <person name="Andreopoulos B."/>
            <person name="Lipzen A."/>
            <person name="Chen C."/>
            <person name="Yanf M."/>
            <person name="Daum C."/>
            <person name="Ng V."/>
            <person name="Clum A."/>
            <person name="Steindorff A."/>
            <person name="Ohm R."/>
            <person name="Martin F."/>
            <person name="Silar P."/>
            <person name="Natvig D."/>
            <person name="Lalanne C."/>
            <person name="Gautier V."/>
            <person name="Ament-velasquez S.L."/>
            <person name="Kruys A."/>
            <person name="Hutchinson M.I."/>
            <person name="Powell A.J."/>
            <person name="Barry K."/>
            <person name="Miller A.N."/>
            <person name="Grigoriev I.V."/>
            <person name="Debuchy R."/>
            <person name="Gladieux P."/>
            <person name="Thoren M.H."/>
            <person name="Johannesson H."/>
        </authorList>
    </citation>
    <scope>NUCLEOTIDE SEQUENCE</scope>
    <source>
        <strain evidence="9">CBS 232.78</strain>
    </source>
</reference>
<dbReference type="Pfam" id="PF06609">
    <property type="entry name" value="TRI12"/>
    <property type="match status" value="1"/>
</dbReference>
<feature type="region of interest" description="Disordered" evidence="6">
    <location>
        <begin position="22"/>
        <end position="42"/>
    </location>
</feature>
<dbReference type="InterPro" id="IPR036259">
    <property type="entry name" value="MFS_trans_sf"/>
</dbReference>
<dbReference type="Proteomes" id="UP001285441">
    <property type="component" value="Unassembled WGS sequence"/>
</dbReference>
<dbReference type="GO" id="GO:0005886">
    <property type="term" value="C:plasma membrane"/>
    <property type="evidence" value="ECO:0007669"/>
    <property type="project" value="TreeGrafter"/>
</dbReference>
<feature type="transmembrane region" description="Helical" evidence="7">
    <location>
        <begin position="198"/>
        <end position="220"/>
    </location>
</feature>
<accession>A0AAE0P484</accession>
<evidence type="ECO:0000256" key="1">
    <source>
        <dbReference type="ARBA" id="ARBA00004141"/>
    </source>
</evidence>
<sequence>MAANEIVDDRKDKEAQLMTATTTTTQDTASFQEPLPPPLAASRRVDNTLGSNAWGSGTANMLVRVSLQEYGGRSDEGVELKMSARRALALLALASGAPLFIYRDIGGVDHWVWFVTANLLATAAISPFVGALSDLVGRRYVAIAGSVFIIAGQIVCGTAYTMDIFIGGMALTGIGAGINEITALAGTAELVPISQRGYYMAGVILTIVPFLPSVLFAQLIASSSTWRYIAVLTAGWAFVGVAMTVLFYAPPSPVIALDLEGKIGLVKRTDLVGGLLSISGLAAFEIGLLGGGYQYSWSSAQALVPLVLGVFLLVAFVAWEIWGTANPMIPRRLGKAPRTLVLTLIITFISGANFFSVLMLWPSEAYNVYGHDPIGVGLRGLPFAFGTLAGCVVSLILLSWFRGNIKWLLFGTSIVMTAGCGALAALRTDNINTAYAVLFIAGLGVGGIVVPASTISTIICPSDLIATITALTIAIRIVGGAIGYAVYYNVFANKLVPALTAFVGAACVRAGITDHAVIGKAIQLAAYSLVDEIHALPGVNDRAWLQIVAASQEAYATVYPWVYYCSVAFGAVSIIASLFMEDITEFVDDHVAVVL</sequence>
<protein>
    <submittedName>
        <fullName evidence="9">Efflux pump protein</fullName>
    </submittedName>
</protein>
<proteinExistence type="predicted"/>
<feature type="domain" description="Major facilitator superfamily (MFS) profile" evidence="8">
    <location>
        <begin position="61"/>
        <end position="585"/>
    </location>
</feature>
<evidence type="ECO:0000313" key="10">
    <source>
        <dbReference type="Proteomes" id="UP001285441"/>
    </source>
</evidence>
<organism evidence="9 10">
    <name type="scientific">Podospora didyma</name>
    <dbReference type="NCBI Taxonomy" id="330526"/>
    <lineage>
        <taxon>Eukaryota</taxon>
        <taxon>Fungi</taxon>
        <taxon>Dikarya</taxon>
        <taxon>Ascomycota</taxon>
        <taxon>Pezizomycotina</taxon>
        <taxon>Sordariomycetes</taxon>
        <taxon>Sordariomycetidae</taxon>
        <taxon>Sordariales</taxon>
        <taxon>Podosporaceae</taxon>
        <taxon>Podospora</taxon>
    </lineage>
</organism>
<dbReference type="InterPro" id="IPR020846">
    <property type="entry name" value="MFS_dom"/>
</dbReference>
<evidence type="ECO:0000259" key="8">
    <source>
        <dbReference type="PROSITE" id="PS50850"/>
    </source>
</evidence>
<keyword evidence="3 7" id="KW-0812">Transmembrane</keyword>
<feature type="transmembrane region" description="Helical" evidence="7">
    <location>
        <begin position="464"/>
        <end position="487"/>
    </location>
</feature>
<dbReference type="Gene3D" id="1.20.1250.20">
    <property type="entry name" value="MFS general substrate transporter like domains"/>
    <property type="match status" value="2"/>
</dbReference>
<comment type="caution">
    <text evidence="9">The sequence shown here is derived from an EMBL/GenBank/DDBJ whole genome shotgun (WGS) entry which is preliminary data.</text>
</comment>
<evidence type="ECO:0000313" key="9">
    <source>
        <dbReference type="EMBL" id="KAK3393041.1"/>
    </source>
</evidence>
<feature type="transmembrane region" description="Helical" evidence="7">
    <location>
        <begin position="226"/>
        <end position="250"/>
    </location>
</feature>
<evidence type="ECO:0000256" key="2">
    <source>
        <dbReference type="ARBA" id="ARBA00022448"/>
    </source>
</evidence>
<feature type="transmembrane region" description="Helical" evidence="7">
    <location>
        <begin position="561"/>
        <end position="580"/>
    </location>
</feature>
<feature type="transmembrane region" description="Helical" evidence="7">
    <location>
        <begin position="432"/>
        <end position="452"/>
    </location>
</feature>